<comment type="caution">
    <text evidence="5">The sequence shown here is derived from an EMBL/GenBank/DDBJ whole genome shotgun (WGS) entry which is preliminary data.</text>
</comment>
<dbReference type="Proteomes" id="UP000036403">
    <property type="component" value="Unassembled WGS sequence"/>
</dbReference>
<feature type="region of interest" description="Disordered" evidence="3">
    <location>
        <begin position="542"/>
        <end position="578"/>
    </location>
</feature>
<feature type="compositionally biased region" description="Basic and acidic residues" evidence="3">
    <location>
        <begin position="310"/>
        <end position="334"/>
    </location>
</feature>
<feature type="domain" description="CCDC174 alpha/beta GRSR" evidence="4">
    <location>
        <begin position="132"/>
        <end position="158"/>
    </location>
</feature>
<feature type="compositionally biased region" description="Basic and acidic residues" evidence="3">
    <location>
        <begin position="410"/>
        <end position="427"/>
    </location>
</feature>
<feature type="compositionally biased region" description="Low complexity" evidence="3">
    <location>
        <begin position="455"/>
        <end position="479"/>
    </location>
</feature>
<feature type="compositionally biased region" description="Basic and acidic residues" evidence="3">
    <location>
        <begin position="438"/>
        <end position="447"/>
    </location>
</feature>
<gene>
    <name evidence="5" type="ORF">RF55_3143</name>
</gene>
<dbReference type="InterPro" id="IPR025066">
    <property type="entry name" value="CCDC174-like"/>
</dbReference>
<sequence length="598" mass="69191">MNMTKKINVNFSSLVGLKAELLRKQAEVNEAKLKTESINSPLQLNKKRNKKVVTGDTKKNPKELVDAEDIIAHKKSKLMLEAKARLYERLKKSKNNNDKFLVDFKNKLDEPDEEFVDEAINEQHPIEPEESWVEYQDCFGRTRKCLREDLPHMQKKDDLIKHEIMKRNTDEDGEEENKEQYPIQEKEPEIEIMRRKWEEQTEKLADKADIHYQDILFDEARTHGVGYYAFSQEEEERVKQQENLATLRKETERRQKEMKEIKELKERMEQNRLKAARIRQRIRAGLPAEPTEEELALENKLINSTDNINETDKDNNKSIENDNEKSSEETDHKSASIAETETTCQKEKSNDEDKIRAFGELLGKKNHWHVMSQEEWVHKCRTQRIGEFGPVYDNFTSAGFYNNSENIDEQSAHDKQLDNTKTRESPESVKTSNTNLQNHEDSNKSSKETISVVKNVDSNSHNNENNLVEYNSTTNNSNTGYELPKCTTESALNLATSLSNPPPSQEQTTVSYPLSHLSSNYSQNMYGYLGAYTSEQHKLPNNMNIPLPGESTSSSVSSDKSTHTSKEETGSRNINEDSIMAGLKYLREKFEENHSKWT</sequence>
<evidence type="ECO:0000313" key="5">
    <source>
        <dbReference type="EMBL" id="KMQ96560.1"/>
    </source>
</evidence>
<dbReference type="Pfam" id="PF13300">
    <property type="entry name" value="DUF4078"/>
    <property type="match status" value="1"/>
</dbReference>
<reference evidence="5 6" key="1">
    <citation type="submission" date="2015-04" db="EMBL/GenBank/DDBJ databases">
        <title>Lasius niger genome sequencing.</title>
        <authorList>
            <person name="Konorov E.A."/>
            <person name="Nikitin M.A."/>
            <person name="Kirill M.V."/>
            <person name="Chang P."/>
        </authorList>
    </citation>
    <scope>NUCLEOTIDE SEQUENCE [LARGE SCALE GENOMIC DNA]</scope>
    <source>
        <tissue evidence="5">Whole</tissue>
    </source>
</reference>
<dbReference type="STRING" id="67767.A0A0J7NW14"/>
<dbReference type="InterPro" id="IPR057464">
    <property type="entry name" value="CCDC174_GRSR"/>
</dbReference>
<dbReference type="PaxDb" id="67767-A0A0J7NW14"/>
<dbReference type="PANTHER" id="PTHR15885">
    <property type="entry name" value="COILED-COIL DOMAIN-CONTAINING PROTEIN 174"/>
    <property type="match status" value="1"/>
</dbReference>
<feature type="coiled-coil region" evidence="2">
    <location>
        <begin position="230"/>
        <end position="281"/>
    </location>
</feature>
<dbReference type="Pfam" id="PF25449">
    <property type="entry name" value="CCDC174_GRSR"/>
    <property type="match status" value="1"/>
</dbReference>
<dbReference type="GO" id="GO:0005634">
    <property type="term" value="C:nucleus"/>
    <property type="evidence" value="ECO:0007669"/>
    <property type="project" value="TreeGrafter"/>
</dbReference>
<name>A0A0J7NW14_LASNI</name>
<dbReference type="AlphaFoldDB" id="A0A0J7NW14"/>
<keyword evidence="1 2" id="KW-0175">Coiled coil</keyword>
<proteinExistence type="predicted"/>
<evidence type="ECO:0000313" key="6">
    <source>
        <dbReference type="Proteomes" id="UP000036403"/>
    </source>
</evidence>
<evidence type="ECO:0000259" key="4">
    <source>
        <dbReference type="Pfam" id="PF25449"/>
    </source>
</evidence>
<dbReference type="PANTHER" id="PTHR15885:SF1">
    <property type="entry name" value="COILED-COIL DOMAIN-CONTAINING PROTEIN 174"/>
    <property type="match status" value="1"/>
</dbReference>
<evidence type="ECO:0000256" key="3">
    <source>
        <dbReference type="SAM" id="MobiDB-lite"/>
    </source>
</evidence>
<feature type="compositionally biased region" description="Basic and acidic residues" evidence="3">
    <location>
        <begin position="560"/>
        <end position="570"/>
    </location>
</feature>
<feature type="compositionally biased region" description="Polar residues" evidence="3">
    <location>
        <begin position="428"/>
        <end position="437"/>
    </location>
</feature>
<evidence type="ECO:0000256" key="1">
    <source>
        <dbReference type="ARBA" id="ARBA00023054"/>
    </source>
</evidence>
<evidence type="ECO:0000256" key="2">
    <source>
        <dbReference type="SAM" id="Coils"/>
    </source>
</evidence>
<dbReference type="OrthoDB" id="333551at2759"/>
<organism evidence="5 6">
    <name type="scientific">Lasius niger</name>
    <name type="common">Black garden ant</name>
    <dbReference type="NCBI Taxonomy" id="67767"/>
    <lineage>
        <taxon>Eukaryota</taxon>
        <taxon>Metazoa</taxon>
        <taxon>Ecdysozoa</taxon>
        <taxon>Arthropoda</taxon>
        <taxon>Hexapoda</taxon>
        <taxon>Insecta</taxon>
        <taxon>Pterygota</taxon>
        <taxon>Neoptera</taxon>
        <taxon>Endopterygota</taxon>
        <taxon>Hymenoptera</taxon>
        <taxon>Apocrita</taxon>
        <taxon>Aculeata</taxon>
        <taxon>Formicoidea</taxon>
        <taxon>Formicidae</taxon>
        <taxon>Formicinae</taxon>
        <taxon>Lasius</taxon>
        <taxon>Lasius</taxon>
    </lineage>
</organism>
<feature type="region of interest" description="Disordered" evidence="3">
    <location>
        <begin position="409"/>
        <end position="480"/>
    </location>
</feature>
<feature type="region of interest" description="Disordered" evidence="3">
    <location>
        <begin position="306"/>
        <end position="351"/>
    </location>
</feature>
<protein>
    <submittedName>
        <fullName evidence="5">Putative coiled-coil domain-containing protein 174</fullName>
    </submittedName>
</protein>
<accession>A0A0J7NW14</accession>
<keyword evidence="6" id="KW-1185">Reference proteome</keyword>
<dbReference type="EMBL" id="LBMM01001295">
    <property type="protein sequence ID" value="KMQ96560.1"/>
    <property type="molecule type" value="Genomic_DNA"/>
</dbReference>